<dbReference type="GeneID" id="81124302"/>
<gene>
    <name evidence="1" type="ORF">ACFQL9_17575</name>
</gene>
<reference evidence="1 2" key="1">
    <citation type="journal article" date="2019" name="Int. J. Syst. Evol. Microbiol.">
        <title>The Global Catalogue of Microorganisms (GCM) 10K type strain sequencing project: providing services to taxonomists for standard genome sequencing and annotation.</title>
        <authorList>
            <consortium name="The Broad Institute Genomics Platform"/>
            <consortium name="The Broad Institute Genome Sequencing Center for Infectious Disease"/>
            <person name="Wu L."/>
            <person name="Ma J."/>
        </authorList>
    </citation>
    <scope>NUCLEOTIDE SEQUENCE [LARGE SCALE GENOMIC DNA]</scope>
    <source>
        <strain evidence="1 2">DT31</strain>
    </source>
</reference>
<protein>
    <submittedName>
        <fullName evidence="1">Uncharacterized protein</fullName>
    </submittedName>
</protein>
<dbReference type="Proteomes" id="UP001596461">
    <property type="component" value="Unassembled WGS sequence"/>
</dbReference>
<dbReference type="AlphaFoldDB" id="A0ABD5WE20"/>
<evidence type="ECO:0000313" key="2">
    <source>
        <dbReference type="Proteomes" id="UP001596461"/>
    </source>
</evidence>
<name>A0ABD5WE20_9EURY</name>
<accession>A0ABD5WE20</accession>
<evidence type="ECO:0000313" key="1">
    <source>
        <dbReference type="EMBL" id="MFC7071459.1"/>
    </source>
</evidence>
<comment type="caution">
    <text evidence="1">The sequence shown here is derived from an EMBL/GenBank/DDBJ whole genome shotgun (WGS) entry which is preliminary data.</text>
</comment>
<keyword evidence="2" id="KW-1185">Reference proteome</keyword>
<sequence>MPSPDRASLGAVALALLVLAAGTTFASDAAGDRALAAEQAFLEDRLAAADCLDSYGTGEVVVSERARVVGVRPTGLVVDVRHPYALSTGRLEADAVAEARYLVGPDAVRRLDGDEIDPC</sequence>
<organism evidence="1 2">
    <name type="scientific">Halobaculum lipolyticum</name>
    <dbReference type="NCBI Taxonomy" id="3032001"/>
    <lineage>
        <taxon>Archaea</taxon>
        <taxon>Methanobacteriati</taxon>
        <taxon>Methanobacteriota</taxon>
        <taxon>Stenosarchaea group</taxon>
        <taxon>Halobacteria</taxon>
        <taxon>Halobacteriales</taxon>
        <taxon>Haloferacaceae</taxon>
        <taxon>Halobaculum</taxon>
    </lineage>
</organism>
<proteinExistence type="predicted"/>
<dbReference type="RefSeq" id="WP_284032449.1">
    <property type="nucleotide sequence ID" value="NZ_CP126154.1"/>
</dbReference>
<dbReference type="EMBL" id="JBHTAH010000027">
    <property type="protein sequence ID" value="MFC7071459.1"/>
    <property type="molecule type" value="Genomic_DNA"/>
</dbReference>